<dbReference type="Proteomes" id="UP000681722">
    <property type="component" value="Unassembled WGS sequence"/>
</dbReference>
<dbReference type="EMBL" id="CAJNOQ010014302">
    <property type="protein sequence ID" value="CAF1339084.1"/>
    <property type="molecule type" value="Genomic_DNA"/>
</dbReference>
<sequence length="357" mass="40479">MLNCDYQIHADPETQELSLLDIMNVLNVDMDNETPANLKISYDKLLIVIIIRVDNGPKQVFIHHHSNFEEIGCSSNSQPIDEQKRTFALAYLNTFMTMLHDSIVPADEIDYLMLSVSILDFDHDFGHPIYYSKSNRILGHKTDGSLYRVVVPDIPDTGNSYSMTERNELVPLSQVTIIDAYLAGGAFDDEGIIQFYSGLNSLVQNLPSNESPIVFLLLQKVSVIPPFASVMDDEEEAVEKEDVDEVLDMSLIVTIGQTTEEVKIYCSYSFGTEDLWILTLIIDSDKKQFSSIINYEELLELIENDHRTEAIGYMMFKSLEEMSKELIVTKHNMAGLDTIRKQLDNLTHTLASMFVDP</sequence>
<keyword evidence="3" id="KW-1185">Reference proteome</keyword>
<organism evidence="1 3">
    <name type="scientific">Didymodactylos carnosus</name>
    <dbReference type="NCBI Taxonomy" id="1234261"/>
    <lineage>
        <taxon>Eukaryota</taxon>
        <taxon>Metazoa</taxon>
        <taxon>Spiralia</taxon>
        <taxon>Gnathifera</taxon>
        <taxon>Rotifera</taxon>
        <taxon>Eurotatoria</taxon>
        <taxon>Bdelloidea</taxon>
        <taxon>Philodinida</taxon>
        <taxon>Philodinidae</taxon>
        <taxon>Didymodactylos</taxon>
    </lineage>
</organism>
<dbReference type="AlphaFoldDB" id="A0A815GIL0"/>
<proteinExistence type="predicted"/>
<comment type="caution">
    <text evidence="1">The sequence shown here is derived from an EMBL/GenBank/DDBJ whole genome shotgun (WGS) entry which is preliminary data.</text>
</comment>
<evidence type="ECO:0000313" key="2">
    <source>
        <dbReference type="EMBL" id="CAF4198389.1"/>
    </source>
</evidence>
<protein>
    <submittedName>
        <fullName evidence="1">Uncharacterized protein</fullName>
    </submittedName>
</protein>
<accession>A0A815GIL0</accession>
<name>A0A815GIL0_9BILA</name>
<reference evidence="1" key="1">
    <citation type="submission" date="2021-02" db="EMBL/GenBank/DDBJ databases">
        <authorList>
            <person name="Nowell W R."/>
        </authorList>
    </citation>
    <scope>NUCLEOTIDE SEQUENCE</scope>
</reference>
<dbReference type="EMBL" id="CAJOBC010057597">
    <property type="protein sequence ID" value="CAF4198389.1"/>
    <property type="molecule type" value="Genomic_DNA"/>
</dbReference>
<dbReference type="Proteomes" id="UP000663829">
    <property type="component" value="Unassembled WGS sequence"/>
</dbReference>
<evidence type="ECO:0000313" key="3">
    <source>
        <dbReference type="Proteomes" id="UP000663829"/>
    </source>
</evidence>
<gene>
    <name evidence="1" type="ORF">GPM918_LOCUS30339</name>
    <name evidence="2" type="ORF">SRO942_LOCUS30948</name>
</gene>
<evidence type="ECO:0000313" key="1">
    <source>
        <dbReference type="EMBL" id="CAF1339084.1"/>
    </source>
</evidence>